<evidence type="ECO:0000313" key="2">
    <source>
        <dbReference type="EMBL" id="AOJ05076.1"/>
    </source>
</evidence>
<name>A0A1B4FN29_9BURK</name>
<dbReference type="KEGG" id="buu:WS70_25490"/>
<protein>
    <submittedName>
        <fullName evidence="2">Uncharacterized protein</fullName>
    </submittedName>
</protein>
<evidence type="ECO:0000256" key="1">
    <source>
        <dbReference type="SAM" id="Coils"/>
    </source>
</evidence>
<dbReference type="AlphaFoldDB" id="A0A1B4FN29"/>
<reference evidence="2 3" key="1">
    <citation type="submission" date="2015-12" db="EMBL/GenBank/DDBJ databases">
        <title>Diversity of Burkholderia near neighbor genomes.</title>
        <authorList>
            <person name="Sahl J."/>
            <person name="Wagner D."/>
            <person name="Keim P."/>
        </authorList>
    </citation>
    <scope>NUCLEOTIDE SEQUENCE [LARGE SCALE GENOMIC DNA]</scope>
    <source>
        <strain evidence="2 3">BDU6</strain>
    </source>
</reference>
<accession>A0A1B4FN29</accession>
<feature type="coiled-coil region" evidence="1">
    <location>
        <begin position="26"/>
        <end position="53"/>
    </location>
</feature>
<organism evidence="2 3">
    <name type="scientific">Burkholderia mayonis</name>
    <dbReference type="NCBI Taxonomy" id="1385591"/>
    <lineage>
        <taxon>Bacteria</taxon>
        <taxon>Pseudomonadati</taxon>
        <taxon>Pseudomonadota</taxon>
        <taxon>Betaproteobacteria</taxon>
        <taxon>Burkholderiales</taxon>
        <taxon>Burkholderiaceae</taxon>
        <taxon>Burkholderia</taxon>
        <taxon>pseudomallei group</taxon>
    </lineage>
</organism>
<proteinExistence type="predicted"/>
<dbReference type="Proteomes" id="UP000062519">
    <property type="component" value="Chromosome 2"/>
</dbReference>
<keyword evidence="3" id="KW-1185">Reference proteome</keyword>
<dbReference type="RefSeq" id="WP_059472859.1">
    <property type="nucleotide sequence ID" value="NZ_CP013387.1"/>
</dbReference>
<gene>
    <name evidence="2" type="ORF">WS70_25490</name>
</gene>
<evidence type="ECO:0000313" key="3">
    <source>
        <dbReference type="Proteomes" id="UP000062519"/>
    </source>
</evidence>
<sequence>MNSMTQDMTRLHQEVVAGHRERQRLLQKLADSREDLRTEVAQLLRQLHSANADMFSHALDARTAFVTDLVERVRDLRQAFDADLRGARRAWRG</sequence>
<dbReference type="EMBL" id="CP013387">
    <property type="protein sequence ID" value="AOJ05076.1"/>
    <property type="molecule type" value="Genomic_DNA"/>
</dbReference>
<keyword evidence="1" id="KW-0175">Coiled coil</keyword>